<accession>A0AAN9FRW7</accession>
<protein>
    <submittedName>
        <fullName evidence="1">Uncharacterized protein</fullName>
    </submittedName>
</protein>
<reference evidence="1 2" key="1">
    <citation type="submission" date="2024-01" db="EMBL/GenBank/DDBJ databases">
        <title>The genomes of 5 underutilized Papilionoideae crops provide insights into root nodulation and disease resistanc.</title>
        <authorList>
            <person name="Yuan L."/>
        </authorList>
    </citation>
    <scope>NUCLEOTIDE SEQUENCE [LARGE SCALE GENOMIC DNA]</scope>
    <source>
        <strain evidence="1">ZHUSHIDOU_FW_LH</strain>
        <tissue evidence="1">Leaf</tissue>
    </source>
</reference>
<name>A0AAN9FRW7_CROPI</name>
<gene>
    <name evidence="1" type="ORF">RIF29_18004</name>
</gene>
<dbReference type="PANTHER" id="PTHR37196">
    <property type="entry name" value="TRANSMEMBRANE PROTEIN"/>
    <property type="match status" value="1"/>
</dbReference>
<dbReference type="AlphaFoldDB" id="A0AAN9FRW7"/>
<keyword evidence="2" id="KW-1185">Reference proteome</keyword>
<dbReference type="PANTHER" id="PTHR37196:SF2">
    <property type="entry name" value="TRANSMEMBRANE PROTEIN"/>
    <property type="match status" value="1"/>
</dbReference>
<comment type="caution">
    <text evidence="1">The sequence shown here is derived from an EMBL/GenBank/DDBJ whole genome shotgun (WGS) entry which is preliminary data.</text>
</comment>
<evidence type="ECO:0000313" key="2">
    <source>
        <dbReference type="Proteomes" id="UP001372338"/>
    </source>
</evidence>
<sequence>MMCLQLHSSLLPMHAKLKQQQHHHIGQTTKLLWLTSSEPSRTIPHSHLFPSLRAKALPDFIVAAASTPPAKSGDLSAFLPVSALLLSLYFISNFIVPEFISKSFGFDKLNEDQKVDDVSATEDK</sequence>
<dbReference type="Proteomes" id="UP001372338">
    <property type="component" value="Unassembled WGS sequence"/>
</dbReference>
<dbReference type="EMBL" id="JAYWIO010000003">
    <property type="protein sequence ID" value="KAK7276858.1"/>
    <property type="molecule type" value="Genomic_DNA"/>
</dbReference>
<organism evidence="1 2">
    <name type="scientific">Crotalaria pallida</name>
    <name type="common">Smooth rattlebox</name>
    <name type="synonym">Crotalaria striata</name>
    <dbReference type="NCBI Taxonomy" id="3830"/>
    <lineage>
        <taxon>Eukaryota</taxon>
        <taxon>Viridiplantae</taxon>
        <taxon>Streptophyta</taxon>
        <taxon>Embryophyta</taxon>
        <taxon>Tracheophyta</taxon>
        <taxon>Spermatophyta</taxon>
        <taxon>Magnoliopsida</taxon>
        <taxon>eudicotyledons</taxon>
        <taxon>Gunneridae</taxon>
        <taxon>Pentapetalae</taxon>
        <taxon>rosids</taxon>
        <taxon>fabids</taxon>
        <taxon>Fabales</taxon>
        <taxon>Fabaceae</taxon>
        <taxon>Papilionoideae</taxon>
        <taxon>50 kb inversion clade</taxon>
        <taxon>genistoids sensu lato</taxon>
        <taxon>core genistoids</taxon>
        <taxon>Crotalarieae</taxon>
        <taxon>Crotalaria</taxon>
    </lineage>
</organism>
<evidence type="ECO:0000313" key="1">
    <source>
        <dbReference type="EMBL" id="KAK7276858.1"/>
    </source>
</evidence>
<proteinExistence type="predicted"/>